<dbReference type="EMBL" id="JAHYIQ010000001">
    <property type="protein sequence ID" value="KAK1138158.1"/>
    <property type="molecule type" value="Genomic_DNA"/>
</dbReference>
<gene>
    <name evidence="2" type="ORF">K0M31_002639</name>
</gene>
<feature type="compositionally biased region" description="Basic residues" evidence="1">
    <location>
        <begin position="63"/>
        <end position="77"/>
    </location>
</feature>
<sequence>MAMQPKNLLEAQQRAIDSDIWIQEMNNPTTPKNNKSSARQNSTSTNQSGDTNQEINTLDNNWKTKRRTRRKKNTRRKGNSDRTVRLHYRTPRTTSACPMHATWGMSRQGRLLLDTPEQ</sequence>
<comment type="caution">
    <text evidence="2">The sequence shown here is derived from an EMBL/GenBank/DDBJ whole genome shotgun (WGS) entry which is preliminary data.</text>
</comment>
<accession>A0AA40GHZ2</accession>
<evidence type="ECO:0000313" key="3">
    <source>
        <dbReference type="Proteomes" id="UP001177670"/>
    </source>
</evidence>
<dbReference type="Proteomes" id="UP001177670">
    <property type="component" value="Unassembled WGS sequence"/>
</dbReference>
<feature type="compositionally biased region" description="Polar residues" evidence="1">
    <location>
        <begin position="24"/>
        <end position="59"/>
    </location>
</feature>
<organism evidence="2 3">
    <name type="scientific">Melipona bicolor</name>
    <dbReference type="NCBI Taxonomy" id="60889"/>
    <lineage>
        <taxon>Eukaryota</taxon>
        <taxon>Metazoa</taxon>
        <taxon>Ecdysozoa</taxon>
        <taxon>Arthropoda</taxon>
        <taxon>Hexapoda</taxon>
        <taxon>Insecta</taxon>
        <taxon>Pterygota</taxon>
        <taxon>Neoptera</taxon>
        <taxon>Endopterygota</taxon>
        <taxon>Hymenoptera</taxon>
        <taxon>Apocrita</taxon>
        <taxon>Aculeata</taxon>
        <taxon>Apoidea</taxon>
        <taxon>Anthophila</taxon>
        <taxon>Apidae</taxon>
        <taxon>Melipona</taxon>
    </lineage>
</organism>
<feature type="region of interest" description="Disordered" evidence="1">
    <location>
        <begin position="19"/>
        <end position="99"/>
    </location>
</feature>
<dbReference type="AlphaFoldDB" id="A0AA40GHZ2"/>
<reference evidence="2" key="1">
    <citation type="submission" date="2021-10" db="EMBL/GenBank/DDBJ databases">
        <title>Melipona bicolor Genome sequencing and assembly.</title>
        <authorList>
            <person name="Araujo N.S."/>
            <person name="Arias M.C."/>
        </authorList>
    </citation>
    <scope>NUCLEOTIDE SEQUENCE</scope>
    <source>
        <strain evidence="2">USP_2M_L1-L4_2017</strain>
        <tissue evidence="2">Whole body</tissue>
    </source>
</reference>
<evidence type="ECO:0000256" key="1">
    <source>
        <dbReference type="SAM" id="MobiDB-lite"/>
    </source>
</evidence>
<evidence type="ECO:0000313" key="2">
    <source>
        <dbReference type="EMBL" id="KAK1138158.1"/>
    </source>
</evidence>
<name>A0AA40GHZ2_9HYME</name>
<feature type="non-terminal residue" evidence="2">
    <location>
        <position position="1"/>
    </location>
</feature>
<proteinExistence type="predicted"/>
<keyword evidence="3" id="KW-1185">Reference proteome</keyword>
<protein>
    <submittedName>
        <fullName evidence="2">Uncharacterized protein</fullName>
    </submittedName>
</protein>